<name>A0ABY8BVQ6_9MICO</name>
<dbReference type="RefSeq" id="WP_275277285.1">
    <property type="nucleotide sequence ID" value="NZ_CP119108.1"/>
</dbReference>
<dbReference type="Pfam" id="PF00005">
    <property type="entry name" value="ABC_tran"/>
    <property type="match status" value="2"/>
</dbReference>
<evidence type="ECO:0000256" key="4">
    <source>
        <dbReference type="ARBA" id="ARBA00022475"/>
    </source>
</evidence>
<organism evidence="9 10">
    <name type="scientific">Microbacterium horticulturae</name>
    <dbReference type="NCBI Taxonomy" id="3028316"/>
    <lineage>
        <taxon>Bacteria</taxon>
        <taxon>Bacillati</taxon>
        <taxon>Actinomycetota</taxon>
        <taxon>Actinomycetes</taxon>
        <taxon>Micrococcales</taxon>
        <taxon>Microbacteriaceae</taxon>
        <taxon>Microbacterium</taxon>
    </lineage>
</organism>
<dbReference type="Gene3D" id="3.40.50.300">
    <property type="entry name" value="P-loop containing nucleotide triphosphate hydrolases"/>
    <property type="match status" value="2"/>
</dbReference>
<keyword evidence="10" id="KW-1185">Reference proteome</keyword>
<evidence type="ECO:0000313" key="10">
    <source>
        <dbReference type="Proteomes" id="UP001214553"/>
    </source>
</evidence>
<evidence type="ECO:0000313" key="9">
    <source>
        <dbReference type="EMBL" id="WEG07947.1"/>
    </source>
</evidence>
<reference evidence="9 10" key="1">
    <citation type="submission" date="2023-03" db="EMBL/GenBank/DDBJ databases">
        <title>Genome sequence of Microbacterium sp. KACC 23027.</title>
        <authorList>
            <person name="Kim S."/>
            <person name="Heo J."/>
            <person name="Kwon S.-W."/>
        </authorList>
    </citation>
    <scope>NUCLEOTIDE SEQUENCE [LARGE SCALE GENOMIC DNA]</scope>
    <source>
        <strain evidence="9 10">KACC 23027</strain>
    </source>
</reference>
<dbReference type="PROSITE" id="PS50893">
    <property type="entry name" value="ABC_TRANSPORTER_2"/>
    <property type="match status" value="2"/>
</dbReference>
<dbReference type="NCBIfam" id="NF007739">
    <property type="entry name" value="PRK10419.1"/>
    <property type="match status" value="2"/>
</dbReference>
<evidence type="ECO:0000256" key="7">
    <source>
        <dbReference type="ARBA" id="ARBA00023136"/>
    </source>
</evidence>
<sequence>MSSSGDQPVLSADAIRIAFADSPRSQARTVVDGVGFELYPGRVVALVGESGSGKSVTAMSVLGLLPPNARVAGSIRLGGQELVGAPANVLRAVRGGRIGTIFQEPMNAFDPVYTIEWQIVEALRAHTSADRSSAGARVCELLRSVGIRDVDRVARSHPHELSGGQLQRAMIAMALSCDPEILIADEPTTALDVTVQAGILELIRVMAAERRVAVLLITHDMGVVADLADDVIVMRAGEVVERADAATLFAAPKATYTRELLQAVPRLDQTAAVAAEAASTPRVVEVDDLSIDYATTGWGRPPLRAVQGVGFTIDAGRTFGLVGESGSGKSTIGRALAGLIAPASGIVRVEGTDLATASRRRLRAVRRGIGYVFQDPASSLNPRQTVGRAIAEPLRLHTRQGQTERRARVAELLDAVNLPSAFAERYPHELSGGQRQRVAIARAVALHPALLIADEPTSALDVSVQATVLQLFVQLQRDFGFACLFISHDLAVVQEVAHEVAVLQDGRIVESGPARRLLADPQQPYTQRLIAAAPVADPAAQRRRREAWHALASDDAEVTA</sequence>
<keyword evidence="4" id="KW-1003">Cell membrane</keyword>
<gene>
    <name evidence="9" type="ORF">PU630_11940</name>
</gene>
<comment type="subcellular location">
    <subcellularLocation>
        <location evidence="1">Cell membrane</location>
        <topology evidence="1">Peripheral membrane protein</topology>
    </subcellularLocation>
</comment>
<feature type="domain" description="ABC transporter" evidence="8">
    <location>
        <begin position="9"/>
        <end position="261"/>
    </location>
</feature>
<dbReference type="EMBL" id="CP119108">
    <property type="protein sequence ID" value="WEG07947.1"/>
    <property type="molecule type" value="Genomic_DNA"/>
</dbReference>
<evidence type="ECO:0000259" key="8">
    <source>
        <dbReference type="PROSITE" id="PS50893"/>
    </source>
</evidence>
<dbReference type="GO" id="GO:0005524">
    <property type="term" value="F:ATP binding"/>
    <property type="evidence" value="ECO:0007669"/>
    <property type="project" value="UniProtKB-KW"/>
</dbReference>
<dbReference type="InterPro" id="IPR050388">
    <property type="entry name" value="ABC_Ni/Peptide_Import"/>
</dbReference>
<dbReference type="NCBIfam" id="NF008453">
    <property type="entry name" value="PRK11308.1"/>
    <property type="match status" value="2"/>
</dbReference>
<evidence type="ECO:0000256" key="5">
    <source>
        <dbReference type="ARBA" id="ARBA00022741"/>
    </source>
</evidence>
<dbReference type="Pfam" id="PF08352">
    <property type="entry name" value="oligo_HPY"/>
    <property type="match status" value="2"/>
</dbReference>
<dbReference type="Proteomes" id="UP001214553">
    <property type="component" value="Chromosome"/>
</dbReference>
<dbReference type="SMART" id="SM00382">
    <property type="entry name" value="AAA"/>
    <property type="match status" value="2"/>
</dbReference>
<evidence type="ECO:0000256" key="6">
    <source>
        <dbReference type="ARBA" id="ARBA00022840"/>
    </source>
</evidence>
<dbReference type="InterPro" id="IPR003593">
    <property type="entry name" value="AAA+_ATPase"/>
</dbReference>
<comment type="similarity">
    <text evidence="2">Belongs to the ABC transporter superfamily.</text>
</comment>
<feature type="domain" description="ABC transporter" evidence="8">
    <location>
        <begin position="284"/>
        <end position="530"/>
    </location>
</feature>
<dbReference type="PANTHER" id="PTHR43297:SF2">
    <property type="entry name" value="DIPEPTIDE TRANSPORT ATP-BINDING PROTEIN DPPD"/>
    <property type="match status" value="1"/>
</dbReference>
<dbReference type="CDD" id="cd03257">
    <property type="entry name" value="ABC_NikE_OppD_transporters"/>
    <property type="match status" value="2"/>
</dbReference>
<keyword evidence="7" id="KW-0472">Membrane</keyword>
<protein>
    <submittedName>
        <fullName evidence="9">ABC transporter ATP-binding protein</fullName>
    </submittedName>
</protein>
<proteinExistence type="inferred from homology"/>
<dbReference type="InterPro" id="IPR013563">
    <property type="entry name" value="Oligopep_ABC_C"/>
</dbReference>
<dbReference type="InterPro" id="IPR017871">
    <property type="entry name" value="ABC_transporter-like_CS"/>
</dbReference>
<keyword evidence="6 9" id="KW-0067">ATP-binding</keyword>
<dbReference type="InterPro" id="IPR003439">
    <property type="entry name" value="ABC_transporter-like_ATP-bd"/>
</dbReference>
<evidence type="ECO:0000256" key="3">
    <source>
        <dbReference type="ARBA" id="ARBA00022448"/>
    </source>
</evidence>
<evidence type="ECO:0000256" key="2">
    <source>
        <dbReference type="ARBA" id="ARBA00005417"/>
    </source>
</evidence>
<keyword evidence="3" id="KW-0813">Transport</keyword>
<dbReference type="PANTHER" id="PTHR43297">
    <property type="entry name" value="OLIGOPEPTIDE TRANSPORT ATP-BINDING PROTEIN APPD"/>
    <property type="match status" value="1"/>
</dbReference>
<evidence type="ECO:0000256" key="1">
    <source>
        <dbReference type="ARBA" id="ARBA00004202"/>
    </source>
</evidence>
<accession>A0ABY8BVQ6</accession>
<dbReference type="SUPFAM" id="SSF52540">
    <property type="entry name" value="P-loop containing nucleoside triphosphate hydrolases"/>
    <property type="match status" value="2"/>
</dbReference>
<keyword evidence="5" id="KW-0547">Nucleotide-binding</keyword>
<dbReference type="InterPro" id="IPR027417">
    <property type="entry name" value="P-loop_NTPase"/>
</dbReference>
<dbReference type="PROSITE" id="PS00211">
    <property type="entry name" value="ABC_TRANSPORTER_1"/>
    <property type="match status" value="2"/>
</dbReference>